<feature type="transmembrane region" description="Helical" evidence="8">
    <location>
        <begin position="410"/>
        <end position="431"/>
    </location>
</feature>
<proteinExistence type="inferred from homology"/>
<evidence type="ECO:0000256" key="7">
    <source>
        <dbReference type="RuleBase" id="RU362091"/>
    </source>
</evidence>
<feature type="transmembrane region" description="Helical" evidence="8">
    <location>
        <begin position="570"/>
        <end position="594"/>
    </location>
</feature>
<dbReference type="InterPro" id="IPR038377">
    <property type="entry name" value="Na/Glc_symporter_sf"/>
</dbReference>
<feature type="transmembrane region" description="Helical" evidence="8">
    <location>
        <begin position="222"/>
        <end position="238"/>
    </location>
</feature>
<evidence type="ECO:0000256" key="8">
    <source>
        <dbReference type="SAM" id="Phobius"/>
    </source>
</evidence>
<dbReference type="PANTHER" id="PTHR48086:SF5">
    <property type="entry name" value="NA(+):SOLUTE SYMPORTER (SSF FAMILY)"/>
    <property type="match status" value="1"/>
</dbReference>
<dbReference type="GO" id="GO:0022857">
    <property type="term" value="F:transmembrane transporter activity"/>
    <property type="evidence" value="ECO:0007669"/>
    <property type="project" value="InterPro"/>
</dbReference>
<dbReference type="NCBIfam" id="TIGR03648">
    <property type="entry name" value="Na_symport_lg"/>
    <property type="match status" value="1"/>
</dbReference>
<evidence type="ECO:0000256" key="3">
    <source>
        <dbReference type="ARBA" id="ARBA00022448"/>
    </source>
</evidence>
<dbReference type="InterPro" id="IPR018247">
    <property type="entry name" value="EF_Hand_1_Ca_BS"/>
</dbReference>
<feature type="transmembrane region" description="Helical" evidence="8">
    <location>
        <begin position="86"/>
        <end position="108"/>
    </location>
</feature>
<organism evidence="9">
    <name type="scientific">Sheuella amnicola</name>
    <dbReference type="NCBI Taxonomy" id="2707330"/>
    <lineage>
        <taxon>Bacteria</taxon>
        <taxon>Pseudomonadati</taxon>
        <taxon>Pseudomonadota</taxon>
        <taxon>Betaproteobacteria</taxon>
        <taxon>Burkholderiales</taxon>
        <taxon>Alcaligenaceae</taxon>
        <taxon>Sheuella</taxon>
    </lineage>
</organism>
<feature type="transmembrane region" description="Helical" evidence="8">
    <location>
        <begin position="601"/>
        <end position="620"/>
    </location>
</feature>
<comment type="similarity">
    <text evidence="2 7">Belongs to the sodium:solute symporter (SSF) (TC 2.A.21) family.</text>
</comment>
<comment type="caution">
    <text evidence="9">The sequence shown here is derived from an EMBL/GenBank/DDBJ whole genome shotgun (WGS) entry which is preliminary data.</text>
</comment>
<reference evidence="9" key="1">
    <citation type="submission" date="2020-02" db="EMBL/GenBank/DDBJ databases">
        <authorList>
            <person name="Chen W.-M."/>
        </authorList>
    </citation>
    <scope>NUCLEOTIDE SEQUENCE</scope>
    <source>
        <strain evidence="9">NBD-18</strain>
    </source>
</reference>
<dbReference type="RefSeq" id="WP_163652981.1">
    <property type="nucleotide sequence ID" value="NZ_JAAGRN010000003.1"/>
</dbReference>
<feature type="transmembrane region" description="Helical" evidence="8">
    <location>
        <begin position="647"/>
        <end position="667"/>
    </location>
</feature>
<feature type="transmembrane region" description="Helical" evidence="8">
    <location>
        <begin position="376"/>
        <end position="398"/>
    </location>
</feature>
<evidence type="ECO:0000256" key="2">
    <source>
        <dbReference type="ARBA" id="ARBA00006434"/>
    </source>
</evidence>
<evidence type="ECO:0000256" key="5">
    <source>
        <dbReference type="ARBA" id="ARBA00022989"/>
    </source>
</evidence>
<dbReference type="GO" id="GO:0005886">
    <property type="term" value="C:plasma membrane"/>
    <property type="evidence" value="ECO:0007669"/>
    <property type="project" value="TreeGrafter"/>
</dbReference>
<dbReference type="PROSITE" id="PS00018">
    <property type="entry name" value="EF_HAND_1"/>
    <property type="match status" value="1"/>
</dbReference>
<feature type="transmembrane region" description="Helical" evidence="8">
    <location>
        <begin position="545"/>
        <end position="564"/>
    </location>
</feature>
<dbReference type="Pfam" id="PF00474">
    <property type="entry name" value="SSF"/>
    <property type="match status" value="3"/>
</dbReference>
<keyword evidence="3" id="KW-0813">Transport</keyword>
<dbReference type="PROSITE" id="PS50283">
    <property type="entry name" value="NA_SOLUT_SYMP_3"/>
    <property type="match status" value="1"/>
</dbReference>
<accession>A0A6B2R6B5</accession>
<dbReference type="InterPro" id="IPR019899">
    <property type="entry name" value="Na/solute_symporter_VC_2705"/>
</dbReference>
<dbReference type="EMBL" id="JAAGRN010000003">
    <property type="protein sequence ID" value="NDY82865.1"/>
    <property type="molecule type" value="Genomic_DNA"/>
</dbReference>
<feature type="transmembrane region" description="Helical" evidence="8">
    <location>
        <begin position="155"/>
        <end position="177"/>
    </location>
</feature>
<gene>
    <name evidence="9" type="ORF">G3I67_06430</name>
</gene>
<dbReference type="InterPro" id="IPR001734">
    <property type="entry name" value="Na/solute_symporter"/>
</dbReference>
<sequence length="686" mass="75007">MNSGQFPQAEFRAGLLRGYGLYTFCFTLLIFVLALLEIMGLARQWIGYIFLLVTVVLYAGIGIFCRTSDPIEYYVAGRRVPAVYNGMATAADWMSVASFIGVAGTLYLTGYNGLAYILGWTGGYVLVALLLAPYLRRFGRFTIPDFLGVRFGGNLPRFIGVCCAVLCSFTYLVAQIYGVGIITTRMTGISFELGIFIALGGMLVCSFLGGMRAVTWTQVGQYIILLIAYLVPVIWLAVKQTSVPVPQIAASSVLQQVTERERELTYDNSERDVRLVWQSRSDEMQSRINALPESFETEKQKLRLQILRARANDAPMIEVRALERALASYPASVEAAKTMWSRARDDYAIRAAPPIPHSEPFTSVTGDSPESVRNNLLALVLCLMMGTAGLPHILMRSYTTPSVSDARKSVFWSLLFILLLYMTAPALAILVKYEIYTDLVGTYFSDLPSWVHAWSSVDRSLIDIVDVNRDGIVQLSEIHVGADVVVLAGPEIGGLPYVISGLVAAGALAAALSTADGLLLTLSNSLSHDTLFRILSPRMGAGRRVLLSKVLLLIVAFAAAWAATRTPADILFLVAAAFSFAASSFFPVLVLGFFWKRANKWGATFGMIAGMLTTSAYMVYTQPWLREMFLGVSKSAPIRLLWDVQPAAAGVFGACVAFITIIVVSLLTAPPDSATKELVDYLRQPD</sequence>
<evidence type="ECO:0000256" key="4">
    <source>
        <dbReference type="ARBA" id="ARBA00022692"/>
    </source>
</evidence>
<keyword evidence="4 8" id="KW-0812">Transmembrane</keyword>
<feature type="transmembrane region" description="Helical" evidence="8">
    <location>
        <begin position="189"/>
        <end position="210"/>
    </location>
</feature>
<dbReference type="Gene3D" id="1.20.1730.10">
    <property type="entry name" value="Sodium/glucose cotransporter"/>
    <property type="match status" value="1"/>
</dbReference>
<evidence type="ECO:0000256" key="6">
    <source>
        <dbReference type="ARBA" id="ARBA00023136"/>
    </source>
</evidence>
<keyword evidence="5 8" id="KW-1133">Transmembrane helix</keyword>
<dbReference type="CDD" id="cd11480">
    <property type="entry name" value="SLC5sbd_u4"/>
    <property type="match status" value="1"/>
</dbReference>
<comment type="subcellular location">
    <subcellularLocation>
        <location evidence="1">Membrane</location>
        <topology evidence="1">Multi-pass membrane protein</topology>
    </subcellularLocation>
</comment>
<keyword evidence="6 8" id="KW-0472">Membrane</keyword>
<evidence type="ECO:0000313" key="9">
    <source>
        <dbReference type="EMBL" id="NDY82865.1"/>
    </source>
</evidence>
<dbReference type="InterPro" id="IPR050277">
    <property type="entry name" value="Sodium:Solute_Symporter"/>
</dbReference>
<name>A0A6B2R6B5_9BURK</name>
<protein>
    <submittedName>
        <fullName evidence="9">Cation acetate symporter</fullName>
    </submittedName>
</protein>
<feature type="transmembrane region" description="Helical" evidence="8">
    <location>
        <begin position="45"/>
        <end position="65"/>
    </location>
</feature>
<dbReference type="PANTHER" id="PTHR48086">
    <property type="entry name" value="SODIUM/PROLINE SYMPORTER-RELATED"/>
    <property type="match status" value="1"/>
</dbReference>
<evidence type="ECO:0000256" key="1">
    <source>
        <dbReference type="ARBA" id="ARBA00004141"/>
    </source>
</evidence>
<feature type="transmembrane region" description="Helical" evidence="8">
    <location>
        <begin position="114"/>
        <end position="135"/>
    </location>
</feature>
<feature type="transmembrane region" description="Helical" evidence="8">
    <location>
        <begin position="21"/>
        <end position="39"/>
    </location>
</feature>
<dbReference type="AlphaFoldDB" id="A0A6B2R6B5"/>